<dbReference type="InterPro" id="IPR044730">
    <property type="entry name" value="RNase_H-like_dom_plant"/>
</dbReference>
<name>A0A2C9UQW5_MANES</name>
<organism evidence="1">
    <name type="scientific">Manihot esculenta</name>
    <name type="common">Cassava</name>
    <name type="synonym">Jatropha manihot</name>
    <dbReference type="NCBI Taxonomy" id="3983"/>
    <lineage>
        <taxon>Eukaryota</taxon>
        <taxon>Viridiplantae</taxon>
        <taxon>Streptophyta</taxon>
        <taxon>Embryophyta</taxon>
        <taxon>Tracheophyta</taxon>
        <taxon>Spermatophyta</taxon>
        <taxon>Magnoliopsida</taxon>
        <taxon>eudicotyledons</taxon>
        <taxon>Gunneridae</taxon>
        <taxon>Pentapetalae</taxon>
        <taxon>rosids</taxon>
        <taxon>fabids</taxon>
        <taxon>Malpighiales</taxon>
        <taxon>Euphorbiaceae</taxon>
        <taxon>Crotonoideae</taxon>
        <taxon>Manihoteae</taxon>
        <taxon>Manihot</taxon>
    </lineage>
</organism>
<dbReference type="CDD" id="cd06222">
    <property type="entry name" value="RNase_H_like"/>
    <property type="match status" value="1"/>
</dbReference>
<evidence type="ECO:0000313" key="1">
    <source>
        <dbReference type="EMBL" id="OAY33559.1"/>
    </source>
</evidence>
<reference evidence="1" key="1">
    <citation type="submission" date="2016-02" db="EMBL/GenBank/DDBJ databases">
        <title>WGS assembly of Manihot esculenta.</title>
        <authorList>
            <person name="Bredeson J.V."/>
            <person name="Prochnik S.E."/>
            <person name="Lyons J.B."/>
            <person name="Schmutz J."/>
            <person name="Grimwood J."/>
            <person name="Vrebalov J."/>
            <person name="Bart R.S."/>
            <person name="Amuge T."/>
            <person name="Ferguson M.E."/>
            <person name="Green R."/>
            <person name="Putnam N."/>
            <person name="Stites J."/>
            <person name="Rounsley S."/>
            <person name="Rokhsar D.S."/>
        </authorList>
    </citation>
    <scope>NUCLEOTIDE SEQUENCE [LARGE SCALE GENOMIC DNA]</scope>
    <source>
        <tissue evidence="1">Leaf</tissue>
    </source>
</reference>
<protein>
    <recommendedName>
        <fullName evidence="2">RNase H type-1 domain-containing protein</fullName>
    </recommendedName>
</protein>
<sequence length="122" mass="14115">MQILVDLGAVIRDSYWEFVAVKVWRYLNFFSAKNAEVISIVEVLIWIKNAFSVVQEINSSSFTVRSSFGLISDCKSLLSEIVDVKYYFSYRFENVVTHLLATDAHFKSDLRVWVLQGFCITE</sequence>
<dbReference type="EMBL" id="CM004399">
    <property type="protein sequence ID" value="OAY33559.1"/>
    <property type="molecule type" value="Genomic_DNA"/>
</dbReference>
<dbReference type="AlphaFoldDB" id="A0A2C9UQW5"/>
<evidence type="ECO:0008006" key="2">
    <source>
        <dbReference type="Google" id="ProtNLM"/>
    </source>
</evidence>
<proteinExistence type="predicted"/>
<accession>A0A2C9UQW5</accession>
<gene>
    <name evidence="1" type="ORF">MANES_13G107000</name>
</gene>